<dbReference type="InterPro" id="IPR036047">
    <property type="entry name" value="F-box-like_dom_sf"/>
</dbReference>
<dbReference type="AlphaFoldDB" id="A0ABC9GCS8"/>
<dbReference type="PANTHER" id="PTHR35546">
    <property type="entry name" value="F-BOX PROTEIN INTERACTION DOMAIN PROTEIN-RELATED"/>
    <property type="match status" value="1"/>
</dbReference>
<keyword evidence="4" id="KW-1185">Reference proteome</keyword>
<name>A0ABC9GCS8_9POAL</name>
<reference evidence="3" key="1">
    <citation type="submission" date="2024-10" db="EMBL/GenBank/DDBJ databases">
        <authorList>
            <person name="Ryan C."/>
        </authorList>
    </citation>
    <scope>NUCLEOTIDE SEQUENCE [LARGE SCALE GENOMIC DNA]</scope>
</reference>
<dbReference type="InterPro" id="IPR056592">
    <property type="entry name" value="Beta-prop_At3g26010-like"/>
</dbReference>
<evidence type="ECO:0000259" key="2">
    <source>
        <dbReference type="Pfam" id="PF24750"/>
    </source>
</evidence>
<evidence type="ECO:0000313" key="4">
    <source>
        <dbReference type="Proteomes" id="UP001497457"/>
    </source>
</evidence>
<dbReference type="InterPro" id="IPR001810">
    <property type="entry name" value="F-box_dom"/>
</dbReference>
<accession>A0ABC9GCS8</accession>
<proteinExistence type="predicted"/>
<dbReference type="Pfam" id="PF00646">
    <property type="entry name" value="F-box"/>
    <property type="match status" value="1"/>
</dbReference>
<evidence type="ECO:0000313" key="3">
    <source>
        <dbReference type="EMBL" id="CAL5090954.1"/>
    </source>
</evidence>
<organism evidence="3 4">
    <name type="scientific">Urochloa decumbens</name>
    <dbReference type="NCBI Taxonomy" id="240449"/>
    <lineage>
        <taxon>Eukaryota</taxon>
        <taxon>Viridiplantae</taxon>
        <taxon>Streptophyta</taxon>
        <taxon>Embryophyta</taxon>
        <taxon>Tracheophyta</taxon>
        <taxon>Spermatophyta</taxon>
        <taxon>Magnoliopsida</taxon>
        <taxon>Liliopsida</taxon>
        <taxon>Poales</taxon>
        <taxon>Poaceae</taxon>
        <taxon>PACMAD clade</taxon>
        <taxon>Panicoideae</taxon>
        <taxon>Panicodae</taxon>
        <taxon>Paniceae</taxon>
        <taxon>Melinidinae</taxon>
        <taxon>Urochloa</taxon>
    </lineage>
</organism>
<dbReference type="PANTHER" id="PTHR35546:SF106">
    <property type="entry name" value="DUF1618 DOMAIN-CONTAINING PROTEIN"/>
    <property type="match status" value="1"/>
</dbReference>
<dbReference type="Proteomes" id="UP001497457">
    <property type="component" value="Chromosome 8b"/>
</dbReference>
<evidence type="ECO:0000259" key="1">
    <source>
        <dbReference type="Pfam" id="PF00646"/>
    </source>
</evidence>
<protein>
    <recommendedName>
        <fullName evidence="5">F-box domain-containing protein</fullName>
    </recommendedName>
</protein>
<dbReference type="EMBL" id="OZ075118">
    <property type="protein sequence ID" value="CAL5090954.1"/>
    <property type="molecule type" value="Genomic_DNA"/>
</dbReference>
<feature type="domain" description="F-box" evidence="1">
    <location>
        <begin position="18"/>
        <end position="50"/>
    </location>
</feature>
<evidence type="ECO:0008006" key="5">
    <source>
        <dbReference type="Google" id="ProtNLM"/>
    </source>
</evidence>
<dbReference type="InterPro" id="IPR055290">
    <property type="entry name" value="At3g26010-like"/>
</dbReference>
<feature type="domain" description="F-box protein At3g26010-like beta-propeller" evidence="2">
    <location>
        <begin position="98"/>
        <end position="354"/>
    </location>
</feature>
<sequence length="394" mass="44141">MDCPEAKGSEAAVACPSNDALEEILSRLHDKLLCRFKCVSKAWCSLIVDLLRRGKCIQTLKLLGFFYGSGGENYGLFTDLPGCSAPPADRSFSFLTQQIGIKYIFLLDSCNGLLLFGHREDPDAAVDSLGYIVCNPTTEQWVAVPSSGWPGGSEAFEHDSSCTFLIFDPDASSEFKLLQLWHFMGDAGVRTYPSESGVWSCRASEWRYSAIRYYAGSAFVNGMLHFVVPCINNDKDQIVVIDAEGKTRKIIQMPENSGFLAFVGLSHGHLHCIKSHMREMTELSIWVLEDYDTGEWVLKQTVSTLELFGRMSCELDFHFTVVAIHPDRNLVFFLQRGNQKLISYDMDRSEVCALCAPGDNNMDERVLRTLGDSYRSITPYVPYFSKSLALARKN</sequence>
<dbReference type="SUPFAM" id="SSF50969">
    <property type="entry name" value="YVTN repeat-like/Quinoprotein amine dehydrogenase"/>
    <property type="match status" value="1"/>
</dbReference>
<dbReference type="InterPro" id="IPR011044">
    <property type="entry name" value="Quino_amine_DH_bsu"/>
</dbReference>
<gene>
    <name evidence="3" type="ORF">URODEC1_LOCUS114110</name>
</gene>
<dbReference type="SUPFAM" id="SSF81383">
    <property type="entry name" value="F-box domain"/>
    <property type="match status" value="1"/>
</dbReference>
<dbReference type="Pfam" id="PF24750">
    <property type="entry name" value="b-prop_At3g26010-like"/>
    <property type="match status" value="1"/>
</dbReference>